<proteinExistence type="predicted"/>
<dbReference type="Proteomes" id="UP001590951">
    <property type="component" value="Unassembled WGS sequence"/>
</dbReference>
<comment type="caution">
    <text evidence="1">The sequence shown here is derived from an EMBL/GenBank/DDBJ whole genome shotgun (WGS) entry which is preliminary data.</text>
</comment>
<dbReference type="EMBL" id="JBHFEH010000020">
    <property type="protein sequence ID" value="KAL2053555.1"/>
    <property type="molecule type" value="Genomic_DNA"/>
</dbReference>
<evidence type="ECO:0000313" key="1">
    <source>
        <dbReference type="EMBL" id="KAL2053555.1"/>
    </source>
</evidence>
<gene>
    <name evidence="1" type="ORF">ABVK25_006207</name>
</gene>
<name>A0ABR4B6R6_9LECA</name>
<reference evidence="1 2" key="1">
    <citation type="submission" date="2024-09" db="EMBL/GenBank/DDBJ databases">
        <title>Rethinking Asexuality: The Enigmatic Case of Functional Sexual Genes in Lepraria (Stereocaulaceae).</title>
        <authorList>
            <person name="Doellman M."/>
            <person name="Sun Y."/>
            <person name="Barcenas-Pena A."/>
            <person name="Lumbsch H.T."/>
            <person name="Grewe F."/>
        </authorList>
    </citation>
    <scope>NUCLEOTIDE SEQUENCE [LARGE SCALE GENOMIC DNA]</scope>
    <source>
        <strain evidence="1 2">Grewe 0041</strain>
    </source>
</reference>
<organism evidence="1 2">
    <name type="scientific">Lepraria finkii</name>
    <dbReference type="NCBI Taxonomy" id="1340010"/>
    <lineage>
        <taxon>Eukaryota</taxon>
        <taxon>Fungi</taxon>
        <taxon>Dikarya</taxon>
        <taxon>Ascomycota</taxon>
        <taxon>Pezizomycotina</taxon>
        <taxon>Lecanoromycetes</taxon>
        <taxon>OSLEUM clade</taxon>
        <taxon>Lecanoromycetidae</taxon>
        <taxon>Lecanorales</taxon>
        <taxon>Lecanorineae</taxon>
        <taxon>Stereocaulaceae</taxon>
        <taxon>Lepraria</taxon>
    </lineage>
</organism>
<protein>
    <submittedName>
        <fullName evidence="1">Uncharacterized protein</fullName>
    </submittedName>
</protein>
<sequence length="75" mass="8092">MNPDEPVIPPFPMSEYGTGCARTIAALSLGLYPPELVQELINKFRNARFYGKGEGGLMQSDSVDAIGKHALAALR</sequence>
<accession>A0ABR4B6R6</accession>
<evidence type="ECO:0000313" key="2">
    <source>
        <dbReference type="Proteomes" id="UP001590951"/>
    </source>
</evidence>
<keyword evidence="2" id="KW-1185">Reference proteome</keyword>